<gene>
    <name evidence="4" type="ORF">SAMN06265361_102540</name>
</gene>
<dbReference type="GO" id="GO:0000150">
    <property type="term" value="F:DNA strand exchange activity"/>
    <property type="evidence" value="ECO:0007669"/>
    <property type="project" value="InterPro"/>
</dbReference>
<dbReference type="Pfam" id="PF00239">
    <property type="entry name" value="Resolvase"/>
    <property type="match status" value="1"/>
</dbReference>
<feature type="domain" description="Resolvase/invertase-type recombinase catalytic" evidence="2">
    <location>
        <begin position="3"/>
        <end position="155"/>
    </location>
</feature>
<evidence type="ECO:0000313" key="4">
    <source>
        <dbReference type="EMBL" id="SMP14137.1"/>
    </source>
</evidence>
<dbReference type="PANTHER" id="PTHR30461">
    <property type="entry name" value="DNA-INVERTASE FROM LAMBDOID PROPHAGE"/>
    <property type="match status" value="1"/>
</dbReference>
<keyword evidence="5" id="KW-1185">Reference proteome</keyword>
<dbReference type="EMBL" id="FXTU01000002">
    <property type="protein sequence ID" value="SMP14137.1"/>
    <property type="molecule type" value="Genomic_DNA"/>
</dbReference>
<proteinExistence type="predicted"/>
<dbReference type="SUPFAM" id="SSF53041">
    <property type="entry name" value="Resolvase-like"/>
    <property type="match status" value="1"/>
</dbReference>
<organism evidence="4 5">
    <name type="scientific">Laceyella tengchongensis</name>
    <dbReference type="NCBI Taxonomy" id="574699"/>
    <lineage>
        <taxon>Bacteria</taxon>
        <taxon>Bacillati</taxon>
        <taxon>Bacillota</taxon>
        <taxon>Bacilli</taxon>
        <taxon>Bacillales</taxon>
        <taxon>Thermoactinomycetaceae</taxon>
        <taxon>Laceyella</taxon>
    </lineage>
</organism>
<evidence type="ECO:0000313" key="5">
    <source>
        <dbReference type="Proteomes" id="UP001157946"/>
    </source>
</evidence>
<dbReference type="InterPro" id="IPR050639">
    <property type="entry name" value="SSR_resolvase"/>
</dbReference>
<dbReference type="InterPro" id="IPR011109">
    <property type="entry name" value="DNA_bind_recombinase_dom"/>
</dbReference>
<dbReference type="Gene3D" id="3.90.1750.20">
    <property type="entry name" value="Putative Large Serine Recombinase, Chain B, Domain 2"/>
    <property type="match status" value="1"/>
</dbReference>
<dbReference type="InterPro" id="IPR025827">
    <property type="entry name" value="Zn_ribbon_recom_dom"/>
</dbReference>
<accession>A0AA45WMJ2</accession>
<feature type="domain" description="Recombinase" evidence="3">
    <location>
        <begin position="163"/>
        <end position="295"/>
    </location>
</feature>
<protein>
    <submittedName>
        <fullName evidence="4">Site-specific DNA recombinase</fullName>
    </submittedName>
</protein>
<dbReference type="InterPro" id="IPR036162">
    <property type="entry name" value="Resolvase-like_N_sf"/>
</dbReference>
<evidence type="ECO:0000259" key="3">
    <source>
        <dbReference type="PROSITE" id="PS51737"/>
    </source>
</evidence>
<evidence type="ECO:0000256" key="1">
    <source>
        <dbReference type="SAM" id="Coils"/>
    </source>
</evidence>
<dbReference type="SMART" id="SM00857">
    <property type="entry name" value="Resolvase"/>
    <property type="match status" value="1"/>
</dbReference>
<dbReference type="Pfam" id="PF07508">
    <property type="entry name" value="Recombinase"/>
    <property type="match status" value="1"/>
</dbReference>
<comment type="caution">
    <text evidence="4">The sequence shown here is derived from an EMBL/GenBank/DDBJ whole genome shotgun (WGS) entry which is preliminary data.</text>
</comment>
<dbReference type="Proteomes" id="UP001157946">
    <property type="component" value="Unassembled WGS sequence"/>
</dbReference>
<keyword evidence="1" id="KW-0175">Coiled coil</keyword>
<dbReference type="AlphaFoldDB" id="A0AA45WMJ2"/>
<feature type="coiled-coil region" evidence="1">
    <location>
        <begin position="393"/>
        <end position="462"/>
    </location>
</feature>
<name>A0AA45WMJ2_9BACL</name>
<reference evidence="4" key="1">
    <citation type="submission" date="2017-05" db="EMBL/GenBank/DDBJ databases">
        <authorList>
            <person name="Varghese N."/>
            <person name="Submissions S."/>
        </authorList>
    </citation>
    <scope>NUCLEOTIDE SEQUENCE</scope>
    <source>
        <strain evidence="4">DSM 45262</strain>
    </source>
</reference>
<dbReference type="InterPro" id="IPR006119">
    <property type="entry name" value="Resolv_N"/>
</dbReference>
<dbReference type="Gene3D" id="3.40.50.1390">
    <property type="entry name" value="Resolvase, N-terminal catalytic domain"/>
    <property type="match status" value="1"/>
</dbReference>
<dbReference type="InterPro" id="IPR038109">
    <property type="entry name" value="DNA_bind_recomb_sf"/>
</dbReference>
<dbReference type="PANTHER" id="PTHR30461:SF23">
    <property type="entry name" value="DNA RECOMBINASE-RELATED"/>
    <property type="match status" value="1"/>
</dbReference>
<dbReference type="GO" id="GO:0003677">
    <property type="term" value="F:DNA binding"/>
    <property type="evidence" value="ECO:0007669"/>
    <property type="project" value="InterPro"/>
</dbReference>
<dbReference type="PROSITE" id="PS51736">
    <property type="entry name" value="RECOMBINASES_3"/>
    <property type="match status" value="1"/>
</dbReference>
<dbReference type="RefSeq" id="WP_284724117.1">
    <property type="nucleotide sequence ID" value="NZ_FXTU01000002.1"/>
</dbReference>
<sequence>MERVCIYLRKSRADQEAEERGEGETLAKHRKVLFDVARERNLHVVKVREEIASGESIQHRPEMVALLQEVKSGHYDAVLVMDIDRLGRGNMQDQGIILETFKQAKTAIITPRKTYNLDDEFDEEYSEFEAFMARKEFKIIKRRLHQGRIRSVKDGNYIGSRAPYGYNKTKVGKDHTLTINEEQATIVRMIFDWYIHDGLGSLKIAKKLNDMGVPSANGKDWTNNVVLQILRNPVYIGKVRWRHIERKKSKEPGKNVTATRRNEEEAIIVDGKHPPLIPEDVFFRAEAIRKNKIHPHWKLGTALKNPLAGLIICGKCGSAMVMKYGRTKNRHQYLTCDRNGAGCTNKSSRLDLVEEHILNQLRQWLTHYKMTIEPSEIADAEKGKKVETYLLLEKNLRQEIAHLQTQQEKLHDLLERGIYDETTFLKRSQSITNRLQAAEAALKRVEADIRQEQSASACLQSKVSEIEHVLDVYPAAETYQQNQLLKLILDKCVYLKEKHQKNDEFELQLYPRLNSQQ</sequence>
<dbReference type="Pfam" id="PF13408">
    <property type="entry name" value="Zn_ribbon_recom"/>
    <property type="match status" value="1"/>
</dbReference>
<evidence type="ECO:0000259" key="2">
    <source>
        <dbReference type="PROSITE" id="PS51736"/>
    </source>
</evidence>
<dbReference type="PROSITE" id="PS51737">
    <property type="entry name" value="RECOMBINASE_DNA_BIND"/>
    <property type="match status" value="1"/>
</dbReference>
<dbReference type="CDD" id="cd00338">
    <property type="entry name" value="Ser_Recombinase"/>
    <property type="match status" value="1"/>
</dbReference>